<proteinExistence type="predicted"/>
<protein>
    <submittedName>
        <fullName evidence="1">Uncharacterized protein</fullName>
    </submittedName>
</protein>
<organism evidence="1 2">
    <name type="scientific">Rhodocytophaga aerolata</name>
    <dbReference type="NCBI Taxonomy" id="455078"/>
    <lineage>
        <taxon>Bacteria</taxon>
        <taxon>Pseudomonadati</taxon>
        <taxon>Bacteroidota</taxon>
        <taxon>Cytophagia</taxon>
        <taxon>Cytophagales</taxon>
        <taxon>Rhodocytophagaceae</taxon>
        <taxon>Rhodocytophaga</taxon>
    </lineage>
</organism>
<gene>
    <name evidence="1" type="ORF">Q0590_32075</name>
</gene>
<reference evidence="1" key="1">
    <citation type="submission" date="2023-07" db="EMBL/GenBank/DDBJ databases">
        <title>The genome sequence of Rhodocytophaga aerolata KACC 12507.</title>
        <authorList>
            <person name="Zhang X."/>
        </authorList>
    </citation>
    <scope>NUCLEOTIDE SEQUENCE</scope>
    <source>
        <strain evidence="1">KACC 12507</strain>
    </source>
</reference>
<accession>A0ABT8RGX7</accession>
<evidence type="ECO:0000313" key="1">
    <source>
        <dbReference type="EMBL" id="MDO1450956.1"/>
    </source>
</evidence>
<evidence type="ECO:0000313" key="2">
    <source>
        <dbReference type="Proteomes" id="UP001168528"/>
    </source>
</evidence>
<name>A0ABT8RGX7_9BACT</name>
<dbReference type="EMBL" id="JAUKPO010000039">
    <property type="protein sequence ID" value="MDO1450956.1"/>
    <property type="molecule type" value="Genomic_DNA"/>
</dbReference>
<dbReference type="Proteomes" id="UP001168528">
    <property type="component" value="Unassembled WGS sequence"/>
</dbReference>
<comment type="caution">
    <text evidence="1">The sequence shown here is derived from an EMBL/GenBank/DDBJ whole genome shotgun (WGS) entry which is preliminary data.</text>
</comment>
<dbReference type="RefSeq" id="WP_302041756.1">
    <property type="nucleotide sequence ID" value="NZ_JAUKPO010000039.1"/>
</dbReference>
<keyword evidence="2" id="KW-1185">Reference proteome</keyword>
<sequence>MQKIKIFLLVLMISCTRNPKQDFVFEKIECSPSEMPEYDGEVVTLLDNQTGKPLRDTLVERVVKTRTIFKPCREYIYLATYKDSLNRPISSSKVWMMATGTRWEGQKAKQDEIIVQYEFDDTQLQQIKKYFVNRLLLGNPWQVKQKEGIVENVKGVWMHPFRSNQYNFTEVAPFPEVKFPLQIGKTWTSQLSIGPGWGDWSTTSIHNEYKVTELTEIKTPYKEFKKCWKVYATSSANFGESIHEFWFDEAYGFIKMHYTNYQAQTLTFELLDVMDK</sequence>